<organism evidence="2 3">
    <name type="scientific">Zizania palustris</name>
    <name type="common">Northern wild rice</name>
    <dbReference type="NCBI Taxonomy" id="103762"/>
    <lineage>
        <taxon>Eukaryota</taxon>
        <taxon>Viridiplantae</taxon>
        <taxon>Streptophyta</taxon>
        <taxon>Embryophyta</taxon>
        <taxon>Tracheophyta</taxon>
        <taxon>Spermatophyta</taxon>
        <taxon>Magnoliopsida</taxon>
        <taxon>Liliopsida</taxon>
        <taxon>Poales</taxon>
        <taxon>Poaceae</taxon>
        <taxon>BOP clade</taxon>
        <taxon>Oryzoideae</taxon>
        <taxon>Oryzeae</taxon>
        <taxon>Zizaniinae</taxon>
        <taxon>Zizania</taxon>
    </lineage>
</organism>
<gene>
    <name evidence="2" type="ORF">GUJ93_ZPchr0003g16580</name>
</gene>
<feature type="region of interest" description="Disordered" evidence="1">
    <location>
        <begin position="86"/>
        <end position="112"/>
    </location>
</feature>
<feature type="compositionally biased region" description="Polar residues" evidence="1">
    <location>
        <begin position="95"/>
        <end position="112"/>
    </location>
</feature>
<dbReference type="EMBL" id="JAAALK010000286">
    <property type="protein sequence ID" value="KAG8061131.1"/>
    <property type="molecule type" value="Genomic_DNA"/>
</dbReference>
<name>A0A8J5SRM8_ZIZPA</name>
<dbReference type="AlphaFoldDB" id="A0A8J5SRM8"/>
<reference evidence="2" key="2">
    <citation type="submission" date="2021-02" db="EMBL/GenBank/DDBJ databases">
        <authorList>
            <person name="Kimball J.A."/>
            <person name="Haas M.W."/>
            <person name="Macchietto M."/>
            <person name="Kono T."/>
            <person name="Duquette J."/>
            <person name="Shao M."/>
        </authorList>
    </citation>
    <scope>NUCLEOTIDE SEQUENCE</scope>
    <source>
        <tissue evidence="2">Fresh leaf tissue</tissue>
    </source>
</reference>
<evidence type="ECO:0000313" key="2">
    <source>
        <dbReference type="EMBL" id="KAG8061131.1"/>
    </source>
</evidence>
<feature type="region of interest" description="Disordered" evidence="1">
    <location>
        <begin position="51"/>
        <end position="70"/>
    </location>
</feature>
<evidence type="ECO:0000256" key="1">
    <source>
        <dbReference type="SAM" id="MobiDB-lite"/>
    </source>
</evidence>
<comment type="caution">
    <text evidence="2">The sequence shown here is derived from an EMBL/GenBank/DDBJ whole genome shotgun (WGS) entry which is preliminary data.</text>
</comment>
<proteinExistence type="predicted"/>
<accession>A0A8J5SRM8</accession>
<reference evidence="2" key="1">
    <citation type="journal article" date="2021" name="bioRxiv">
        <title>Whole Genome Assembly and Annotation of Northern Wild Rice, Zizania palustris L., Supports a Whole Genome Duplication in the Zizania Genus.</title>
        <authorList>
            <person name="Haas M."/>
            <person name="Kono T."/>
            <person name="Macchietto M."/>
            <person name="Millas R."/>
            <person name="McGilp L."/>
            <person name="Shao M."/>
            <person name="Duquette J."/>
            <person name="Hirsch C.N."/>
            <person name="Kimball J."/>
        </authorList>
    </citation>
    <scope>NUCLEOTIDE SEQUENCE</scope>
    <source>
        <tissue evidence="2">Fresh leaf tissue</tissue>
    </source>
</reference>
<keyword evidence="3" id="KW-1185">Reference proteome</keyword>
<evidence type="ECO:0000313" key="3">
    <source>
        <dbReference type="Proteomes" id="UP000729402"/>
    </source>
</evidence>
<protein>
    <submittedName>
        <fullName evidence="2">Uncharacterized protein</fullName>
    </submittedName>
</protein>
<dbReference type="Proteomes" id="UP000729402">
    <property type="component" value="Unassembled WGS sequence"/>
</dbReference>
<sequence length="112" mass="12160">MKGGKQYGSFGAVTLERKVNLSKTQKKIMPKSIKGHKFNKVDGSKATLPFLNISKDSNKGSPQNGPSLDPSEILIAIRVIDPEKQGIPLNKDNIHSPSFGQNTEPTGQESQD</sequence>